<sequence>MQLSICFICDEYPPVSHGGIGSAVKILAEELVKKKHNVYVVGINAKSLGGKEYEKINGVEIWRFKHGIKLPFLNRESLIYKGINKLMKIDFWGVKKVWQNHNLFLEQLIEEKKINVIEFPDFRFAYSHINFQKLKKVWPQTNIFKVEKLHGSINFLRLERCKSLSKNEFQFEQSLLDYSDQIISLSPHTTSKIKKYYDLDLNKTTEIFNGLKILNTKKLNTNKENFAIFSGSLVENKGIETLLKSWNSVCDSHDDIVLKICGKGIKQKFTRFIKSKYKNRIVFTGHLTQTELFENYRKAKVAIFPSHTETFGLAPVESMMLGCPTIGSEIFTKTWYSENKKITEAPILIHKKKDFEQLAELILKVLKDETLQSNLSKNGINYVKDKFDINIIAKQHIEFYKQSITKE</sequence>
<dbReference type="GO" id="GO:0009103">
    <property type="term" value="P:lipopolysaccharide biosynthetic process"/>
    <property type="evidence" value="ECO:0007669"/>
    <property type="project" value="TreeGrafter"/>
</dbReference>
<accession>A0A1H4BNE0</accession>
<evidence type="ECO:0000259" key="2">
    <source>
        <dbReference type="Pfam" id="PF00534"/>
    </source>
</evidence>
<dbReference type="Pfam" id="PF00534">
    <property type="entry name" value="Glycos_transf_1"/>
    <property type="match status" value="1"/>
</dbReference>
<evidence type="ECO:0000256" key="1">
    <source>
        <dbReference type="ARBA" id="ARBA00022679"/>
    </source>
</evidence>
<dbReference type="SUPFAM" id="SSF53756">
    <property type="entry name" value="UDP-Glycosyltransferase/glycogen phosphorylase"/>
    <property type="match status" value="1"/>
</dbReference>
<dbReference type="Proteomes" id="UP000198820">
    <property type="component" value="Unassembled WGS sequence"/>
</dbReference>
<feature type="domain" description="Glycosyl transferase family 1" evidence="2">
    <location>
        <begin position="217"/>
        <end position="380"/>
    </location>
</feature>
<name>A0A1H4BNE0_9FLAO</name>
<dbReference type="EMBL" id="FNQF01000006">
    <property type="protein sequence ID" value="SEA49695.1"/>
    <property type="molecule type" value="Genomic_DNA"/>
</dbReference>
<dbReference type="RefSeq" id="WP_093244303.1">
    <property type="nucleotide sequence ID" value="NZ_FNQF01000006.1"/>
</dbReference>
<dbReference type="InterPro" id="IPR001296">
    <property type="entry name" value="Glyco_trans_1"/>
</dbReference>
<dbReference type="PANTHER" id="PTHR46401:SF2">
    <property type="entry name" value="GLYCOSYLTRANSFERASE WBBK-RELATED"/>
    <property type="match status" value="1"/>
</dbReference>
<proteinExistence type="predicted"/>
<keyword evidence="1 3" id="KW-0808">Transferase</keyword>
<dbReference type="CDD" id="cd03801">
    <property type="entry name" value="GT4_PimA-like"/>
    <property type="match status" value="1"/>
</dbReference>
<dbReference type="Gene3D" id="3.40.50.2000">
    <property type="entry name" value="Glycogen Phosphorylase B"/>
    <property type="match status" value="2"/>
</dbReference>
<dbReference type="PANTHER" id="PTHR46401">
    <property type="entry name" value="GLYCOSYLTRANSFERASE WBBK-RELATED"/>
    <property type="match status" value="1"/>
</dbReference>
<reference evidence="3 4" key="1">
    <citation type="submission" date="2016-10" db="EMBL/GenBank/DDBJ databases">
        <authorList>
            <person name="de Groot N.N."/>
        </authorList>
    </citation>
    <scope>NUCLEOTIDE SEQUENCE [LARGE SCALE GENOMIC DNA]</scope>
    <source>
        <strain evidence="3 4">DSM 23581</strain>
    </source>
</reference>
<gene>
    <name evidence="3" type="ORF">SAMN05421540_106109</name>
</gene>
<evidence type="ECO:0000313" key="3">
    <source>
        <dbReference type="EMBL" id="SEA49695.1"/>
    </source>
</evidence>
<evidence type="ECO:0000313" key="4">
    <source>
        <dbReference type="Proteomes" id="UP000198820"/>
    </source>
</evidence>
<keyword evidence="4" id="KW-1185">Reference proteome</keyword>
<dbReference type="AlphaFoldDB" id="A0A1H4BNE0"/>
<dbReference type="GO" id="GO:0016757">
    <property type="term" value="F:glycosyltransferase activity"/>
    <property type="evidence" value="ECO:0007669"/>
    <property type="project" value="InterPro"/>
</dbReference>
<dbReference type="STRING" id="908615.SAMN05421540_106109"/>
<organism evidence="3 4">
    <name type="scientific">Psychroflexus halocasei</name>
    <dbReference type="NCBI Taxonomy" id="908615"/>
    <lineage>
        <taxon>Bacteria</taxon>
        <taxon>Pseudomonadati</taxon>
        <taxon>Bacteroidota</taxon>
        <taxon>Flavobacteriia</taxon>
        <taxon>Flavobacteriales</taxon>
        <taxon>Flavobacteriaceae</taxon>
        <taxon>Psychroflexus</taxon>
    </lineage>
</organism>
<protein>
    <submittedName>
        <fullName evidence="3">Glycosyltransferase involved in cell wall bisynthesis</fullName>
    </submittedName>
</protein>